<dbReference type="EMBL" id="WHUW01000035">
    <property type="protein sequence ID" value="KAF8433282.1"/>
    <property type="molecule type" value="Genomic_DNA"/>
</dbReference>
<dbReference type="Proteomes" id="UP001194468">
    <property type="component" value="Unassembled WGS sequence"/>
</dbReference>
<name>A0AAD4GAM5_BOLED</name>
<keyword evidence="2" id="KW-1185">Reference proteome</keyword>
<reference evidence="1" key="1">
    <citation type="submission" date="2019-10" db="EMBL/GenBank/DDBJ databases">
        <authorList>
            <consortium name="DOE Joint Genome Institute"/>
            <person name="Kuo A."/>
            <person name="Miyauchi S."/>
            <person name="Kiss E."/>
            <person name="Drula E."/>
            <person name="Kohler A."/>
            <person name="Sanchez-Garcia M."/>
            <person name="Andreopoulos B."/>
            <person name="Barry K.W."/>
            <person name="Bonito G."/>
            <person name="Buee M."/>
            <person name="Carver A."/>
            <person name="Chen C."/>
            <person name="Cichocki N."/>
            <person name="Clum A."/>
            <person name="Culley D."/>
            <person name="Crous P.W."/>
            <person name="Fauchery L."/>
            <person name="Girlanda M."/>
            <person name="Hayes R."/>
            <person name="Keri Z."/>
            <person name="LaButti K."/>
            <person name="Lipzen A."/>
            <person name="Lombard V."/>
            <person name="Magnuson J."/>
            <person name="Maillard F."/>
            <person name="Morin E."/>
            <person name="Murat C."/>
            <person name="Nolan M."/>
            <person name="Ohm R."/>
            <person name="Pangilinan J."/>
            <person name="Pereira M."/>
            <person name="Perotto S."/>
            <person name="Peter M."/>
            <person name="Riley R."/>
            <person name="Sitrit Y."/>
            <person name="Stielow B."/>
            <person name="Szollosi G."/>
            <person name="Zifcakova L."/>
            <person name="Stursova M."/>
            <person name="Spatafora J.W."/>
            <person name="Tedersoo L."/>
            <person name="Vaario L.-M."/>
            <person name="Yamada A."/>
            <person name="Yan M."/>
            <person name="Wang P."/>
            <person name="Xu J."/>
            <person name="Bruns T."/>
            <person name="Baldrian P."/>
            <person name="Vilgalys R."/>
            <person name="Henrissat B."/>
            <person name="Grigoriev I.V."/>
            <person name="Hibbett D."/>
            <person name="Nagy L.G."/>
            <person name="Martin F.M."/>
        </authorList>
    </citation>
    <scope>NUCLEOTIDE SEQUENCE</scope>
    <source>
        <strain evidence="1">BED1</strain>
    </source>
</reference>
<sequence length="78" mass="8698">MATNPVFFHLTQLLSGQPAQSLTAALQVAVCRDPTLVNNTLRSFFSTVQLAAYLFFPQRLQPTLTPITRHVRLTLARS</sequence>
<dbReference type="AlphaFoldDB" id="A0AAD4GAM5"/>
<proteinExistence type="predicted"/>
<accession>A0AAD4GAM5</accession>
<organism evidence="1 2">
    <name type="scientific">Boletus edulis BED1</name>
    <dbReference type="NCBI Taxonomy" id="1328754"/>
    <lineage>
        <taxon>Eukaryota</taxon>
        <taxon>Fungi</taxon>
        <taxon>Dikarya</taxon>
        <taxon>Basidiomycota</taxon>
        <taxon>Agaricomycotina</taxon>
        <taxon>Agaricomycetes</taxon>
        <taxon>Agaricomycetidae</taxon>
        <taxon>Boletales</taxon>
        <taxon>Boletineae</taxon>
        <taxon>Boletaceae</taxon>
        <taxon>Boletoideae</taxon>
        <taxon>Boletus</taxon>
    </lineage>
</organism>
<comment type="caution">
    <text evidence="1">The sequence shown here is derived from an EMBL/GenBank/DDBJ whole genome shotgun (WGS) entry which is preliminary data.</text>
</comment>
<evidence type="ECO:0000313" key="2">
    <source>
        <dbReference type="Proteomes" id="UP001194468"/>
    </source>
</evidence>
<evidence type="ECO:0000313" key="1">
    <source>
        <dbReference type="EMBL" id="KAF8433282.1"/>
    </source>
</evidence>
<protein>
    <submittedName>
        <fullName evidence="1">Uncharacterized protein</fullName>
    </submittedName>
</protein>
<gene>
    <name evidence="1" type="ORF">L210DRAFT_3649931</name>
</gene>
<reference evidence="1" key="2">
    <citation type="journal article" date="2020" name="Nat. Commun.">
        <title>Large-scale genome sequencing of mycorrhizal fungi provides insights into the early evolution of symbiotic traits.</title>
        <authorList>
            <person name="Miyauchi S."/>
            <person name="Kiss E."/>
            <person name="Kuo A."/>
            <person name="Drula E."/>
            <person name="Kohler A."/>
            <person name="Sanchez-Garcia M."/>
            <person name="Morin E."/>
            <person name="Andreopoulos B."/>
            <person name="Barry K.W."/>
            <person name="Bonito G."/>
            <person name="Buee M."/>
            <person name="Carver A."/>
            <person name="Chen C."/>
            <person name="Cichocki N."/>
            <person name="Clum A."/>
            <person name="Culley D."/>
            <person name="Crous P.W."/>
            <person name="Fauchery L."/>
            <person name="Girlanda M."/>
            <person name="Hayes R.D."/>
            <person name="Keri Z."/>
            <person name="LaButti K."/>
            <person name="Lipzen A."/>
            <person name="Lombard V."/>
            <person name="Magnuson J."/>
            <person name="Maillard F."/>
            <person name="Murat C."/>
            <person name="Nolan M."/>
            <person name="Ohm R.A."/>
            <person name="Pangilinan J."/>
            <person name="Pereira M.F."/>
            <person name="Perotto S."/>
            <person name="Peter M."/>
            <person name="Pfister S."/>
            <person name="Riley R."/>
            <person name="Sitrit Y."/>
            <person name="Stielow J.B."/>
            <person name="Szollosi G."/>
            <person name="Zifcakova L."/>
            <person name="Stursova M."/>
            <person name="Spatafora J.W."/>
            <person name="Tedersoo L."/>
            <person name="Vaario L.M."/>
            <person name="Yamada A."/>
            <person name="Yan M."/>
            <person name="Wang P."/>
            <person name="Xu J."/>
            <person name="Bruns T."/>
            <person name="Baldrian P."/>
            <person name="Vilgalys R."/>
            <person name="Dunand C."/>
            <person name="Henrissat B."/>
            <person name="Grigoriev I.V."/>
            <person name="Hibbett D."/>
            <person name="Nagy L.G."/>
            <person name="Martin F.M."/>
        </authorList>
    </citation>
    <scope>NUCLEOTIDE SEQUENCE</scope>
    <source>
        <strain evidence="1">BED1</strain>
    </source>
</reference>